<keyword evidence="3" id="KW-1185">Reference proteome</keyword>
<dbReference type="AlphaFoldDB" id="A0A397UTC1"/>
<gene>
    <name evidence="2" type="ORF">C2G38_2145920</name>
</gene>
<accession>A0A397UTC1</accession>
<evidence type="ECO:0000313" key="2">
    <source>
        <dbReference type="EMBL" id="RIB10743.1"/>
    </source>
</evidence>
<reference evidence="2 3" key="1">
    <citation type="submission" date="2018-06" db="EMBL/GenBank/DDBJ databases">
        <title>Comparative genomics reveals the genomic features of Rhizophagus irregularis, R. cerebriforme, R. diaphanum and Gigaspora rosea, and their symbiotic lifestyle signature.</title>
        <authorList>
            <person name="Morin E."/>
            <person name="San Clemente H."/>
            <person name="Chen E.C.H."/>
            <person name="De La Providencia I."/>
            <person name="Hainaut M."/>
            <person name="Kuo A."/>
            <person name="Kohler A."/>
            <person name="Murat C."/>
            <person name="Tang N."/>
            <person name="Roy S."/>
            <person name="Loubradou J."/>
            <person name="Henrissat B."/>
            <person name="Grigoriev I.V."/>
            <person name="Corradi N."/>
            <person name="Roux C."/>
            <person name="Martin F.M."/>
        </authorList>
    </citation>
    <scope>NUCLEOTIDE SEQUENCE [LARGE SCALE GENOMIC DNA]</scope>
    <source>
        <strain evidence="2 3">DAOM 194757</strain>
    </source>
</reference>
<proteinExistence type="predicted"/>
<sequence length="419" mass="48181">MWRDFKRPQKSEPSSVLTIRRFVIVSSSIILLGSILALFFKMFKEQPIISTTFSPVDVLPAPVIYLGFKYNFTINCSLYYSYDGVKADKCNNYVTKTELIDDDNYPFAAYFYPKKNLSLHKYEDVIGPYFVFLDINIVDPNFPKIINDSAQISSFRMIAFDSNNDYIIQNKSFISPSHQITPFEKSLYYMNKYTLSSGYIYKLSYNKNIRTSLSNSILNYIGIPVSEPPRPYIESIIQAVPMSSSNTNNITLRVSPSSFIVGEEEEQRYSTVMGIFGTVAAFYSAFLFFYVYLFGVDSIRLWGIVHSGCCGIRIYKEKTKAIIDQDLESIITSDTNSLNSSRGSQASIQDMQTICQDSQSITSRLEELEKFRLFIEMNVIKIKPWIGRANKVNHRKTKFRRHGVKKFFKLPIPDYSVNS</sequence>
<feature type="transmembrane region" description="Helical" evidence="1">
    <location>
        <begin position="272"/>
        <end position="293"/>
    </location>
</feature>
<feature type="transmembrane region" description="Helical" evidence="1">
    <location>
        <begin position="20"/>
        <end position="40"/>
    </location>
</feature>
<evidence type="ECO:0000313" key="3">
    <source>
        <dbReference type="Proteomes" id="UP000266673"/>
    </source>
</evidence>
<keyword evidence="1" id="KW-0812">Transmembrane</keyword>
<keyword evidence="1" id="KW-1133">Transmembrane helix</keyword>
<dbReference type="EMBL" id="QKWP01001215">
    <property type="protein sequence ID" value="RIB10743.1"/>
    <property type="molecule type" value="Genomic_DNA"/>
</dbReference>
<name>A0A397UTC1_9GLOM</name>
<organism evidence="2 3">
    <name type="scientific">Gigaspora rosea</name>
    <dbReference type="NCBI Taxonomy" id="44941"/>
    <lineage>
        <taxon>Eukaryota</taxon>
        <taxon>Fungi</taxon>
        <taxon>Fungi incertae sedis</taxon>
        <taxon>Mucoromycota</taxon>
        <taxon>Glomeromycotina</taxon>
        <taxon>Glomeromycetes</taxon>
        <taxon>Diversisporales</taxon>
        <taxon>Gigasporaceae</taxon>
        <taxon>Gigaspora</taxon>
    </lineage>
</organism>
<protein>
    <submittedName>
        <fullName evidence="2">Uncharacterized protein</fullName>
    </submittedName>
</protein>
<dbReference type="OrthoDB" id="2339353at2759"/>
<evidence type="ECO:0000256" key="1">
    <source>
        <dbReference type="SAM" id="Phobius"/>
    </source>
</evidence>
<dbReference type="Proteomes" id="UP000266673">
    <property type="component" value="Unassembled WGS sequence"/>
</dbReference>
<keyword evidence="1" id="KW-0472">Membrane</keyword>
<comment type="caution">
    <text evidence="2">The sequence shown here is derived from an EMBL/GenBank/DDBJ whole genome shotgun (WGS) entry which is preliminary data.</text>
</comment>